<dbReference type="PATRIC" id="fig|1003195.29.peg.2219"/>
<evidence type="ECO:0000313" key="3">
    <source>
        <dbReference type="Proteomes" id="UP000007842"/>
    </source>
</evidence>
<dbReference type="SUPFAM" id="SSF47413">
    <property type="entry name" value="lambda repressor-like DNA-binding domains"/>
    <property type="match status" value="1"/>
</dbReference>
<reference evidence="3" key="1">
    <citation type="submission" date="2011-12" db="EMBL/GenBank/DDBJ databases">
        <title>Complete genome sequence of Streptomyces cattleya strain DSM 46488.</title>
        <authorList>
            <person name="Ou H.-Y."/>
            <person name="Li P."/>
            <person name="Zhao C."/>
            <person name="O'Hagan D."/>
            <person name="Deng Z."/>
        </authorList>
    </citation>
    <scope>NUCLEOTIDE SEQUENCE [LARGE SCALE GENOMIC DNA]</scope>
    <source>
        <strain evidence="3">ATCC 35852 / DSM 46488 / JCM 4925 / NBRC 14057 / NRRL 8057</strain>
    </source>
</reference>
<evidence type="ECO:0000259" key="1">
    <source>
        <dbReference type="PROSITE" id="PS50943"/>
    </source>
</evidence>
<dbReference type="GO" id="GO:0003677">
    <property type="term" value="F:DNA binding"/>
    <property type="evidence" value="ECO:0007669"/>
    <property type="project" value="InterPro"/>
</dbReference>
<dbReference type="Gene3D" id="1.25.40.10">
    <property type="entry name" value="Tetratricopeptide repeat domain"/>
    <property type="match status" value="1"/>
</dbReference>
<feature type="domain" description="HTH cro/C1-type" evidence="1">
    <location>
        <begin position="7"/>
        <end position="49"/>
    </location>
</feature>
<dbReference type="EMBL" id="CP003219">
    <property type="protein sequence ID" value="AEW94581.1"/>
    <property type="molecule type" value="Genomic_DNA"/>
</dbReference>
<proteinExistence type="predicted"/>
<dbReference type="STRING" id="1003195.SCATT_22100"/>
<dbReference type="CDD" id="cd00093">
    <property type="entry name" value="HTH_XRE"/>
    <property type="match status" value="1"/>
</dbReference>
<dbReference type="InterPro" id="IPR010982">
    <property type="entry name" value="Lambda_DNA-bd_dom_sf"/>
</dbReference>
<dbReference type="InterPro" id="IPR001387">
    <property type="entry name" value="Cro/C1-type_HTH"/>
</dbReference>
<organism evidence="2 3">
    <name type="scientific">Streptantibioticus cattleyicolor (strain ATCC 35852 / DSM 46488 / JCM 4925 / NBRC 14057 / NRRL 8057)</name>
    <name type="common">Streptomyces cattleya</name>
    <dbReference type="NCBI Taxonomy" id="1003195"/>
    <lineage>
        <taxon>Bacteria</taxon>
        <taxon>Bacillati</taxon>
        <taxon>Actinomycetota</taxon>
        <taxon>Actinomycetes</taxon>
        <taxon>Kitasatosporales</taxon>
        <taxon>Streptomycetaceae</taxon>
        <taxon>Streptantibioticus</taxon>
    </lineage>
</organism>
<evidence type="ECO:0000313" key="2">
    <source>
        <dbReference type="EMBL" id="AEW94581.1"/>
    </source>
</evidence>
<dbReference type="PROSITE" id="PS50943">
    <property type="entry name" value="HTH_CROC1"/>
    <property type="match status" value="1"/>
</dbReference>
<gene>
    <name evidence="2" type="ordered locus">SCATT_22100</name>
</gene>
<dbReference type="Proteomes" id="UP000007842">
    <property type="component" value="Chromosome"/>
</dbReference>
<dbReference type="InterPro" id="IPR011990">
    <property type="entry name" value="TPR-like_helical_dom_sf"/>
</dbReference>
<dbReference type="AlphaFoldDB" id="G8WP79"/>
<dbReference type="Pfam" id="PF01381">
    <property type="entry name" value="HTH_3"/>
    <property type="match status" value="1"/>
</dbReference>
<dbReference type="SMART" id="SM00530">
    <property type="entry name" value="HTH_XRE"/>
    <property type="match status" value="1"/>
</dbReference>
<dbReference type="OrthoDB" id="3213425at2"/>
<sequence length="423" mass="46123">MNAGLLIKSARKAKGLTQKQLADQLNDVSGWQTCTVNHVYRWETGRRSPREWMPHLMTVLGLRLEQGNTSTACTLVHGSATPGIINPPPSSEDDVDRREFTGATLGALAAVPLAAAAGQAAPPGRRYGVADVDRARRQLSDLRRLDDYTGGASTYPIALREMTRVDEMLRGSYSDRVGTDLLSVLAEFGQFTAWTAFDAGKLEDARRHALRATAAANQAGNRLLAASTLSELAYITASSSTPGESVAMARASWANAPRDALPAARVVLADRMAFACARTGDARGVDHAISLAEDAHDHRDDHAEPEPDWLYWINRDESRIMVGRCWAELHRPVQAIPVLETVTAPYDDTHAREVAMLECWLADSYLDAGEIDRAAASTSRAVELAERTASPRTDRWVNGLLQRLAGHRDVAPVREVLERTATI</sequence>
<protein>
    <submittedName>
        <fullName evidence="2">Helix-turn-helix domain protein</fullName>
    </submittedName>
</protein>
<dbReference type="KEGG" id="scy:SCATT_22100"/>
<dbReference type="Gene3D" id="1.10.260.40">
    <property type="entry name" value="lambda repressor-like DNA-binding domains"/>
    <property type="match status" value="1"/>
</dbReference>
<accession>G8WP79</accession>
<dbReference type="HOGENOM" id="CLU_029927_7_0_11"/>
<dbReference type="eggNOG" id="COG1396">
    <property type="taxonomic scope" value="Bacteria"/>
</dbReference>
<name>G8WP79_STREN</name>
<keyword evidence="3" id="KW-1185">Reference proteome</keyword>